<evidence type="ECO:0000313" key="9">
    <source>
        <dbReference type="EMBL" id="RHE91018.1"/>
    </source>
</evidence>
<gene>
    <name evidence="9" type="ORF">DW712_12970</name>
</gene>
<dbReference type="Proteomes" id="UP000285650">
    <property type="component" value="Unassembled WGS sequence"/>
</dbReference>
<proteinExistence type="inferred from homology"/>
<dbReference type="Gene3D" id="1.25.40.390">
    <property type="match status" value="1"/>
</dbReference>
<feature type="signal peptide" evidence="6">
    <location>
        <begin position="1"/>
        <end position="24"/>
    </location>
</feature>
<evidence type="ECO:0000256" key="4">
    <source>
        <dbReference type="ARBA" id="ARBA00023136"/>
    </source>
</evidence>
<name>A0A414L8T0_9BACE</name>
<sequence>MKHKYLLSGILLAGLMLLSGCENNFDAKIYGELSTTNFPQTASDYESYMMDCYIPFTSYWGYSWGGNQQRPFYIPTDGTIRLLDVPSDLCAPAVDGWGGAWLYLSQCKFDDMVYCPRNPNDAQPSDYEKVRDITRMTKIINDLQNATVLPDARKTELVAECRLLRGLVMYYLLHFYGPVPVILDPALIGDSEAEKGGGRPTLDEMSKYITDDLEYAASNMVETQNETGRYTADYARFCLMRHYLNEGSHMSGYYQKAYDIFSQFHGDYALFTTGTNPYIDQFRVANKNNSEVIMALSCSESGKGDAKLGNNFLFHYYFNNWSFNKVDDKGNPTHVALLDGGGWGQCYNIDPQFYDTFEESDLRREGILTQFFHAWEGWVTREHIGSKWYGFIVNKYPIETKAVRQANDFPLARWADALLLHAEADVRAHGKVSVAAIDEVNQVRHRAGLNDLPEVATASVEAFLDALLTERGHETYYEGNRKIDLIRFNKYYTILNSFGRAPSSQYFPLPNFAVQQAEEEGIALTQYFTRPDYDGPQR</sequence>
<evidence type="ECO:0000256" key="6">
    <source>
        <dbReference type="SAM" id="SignalP"/>
    </source>
</evidence>
<evidence type="ECO:0000259" key="7">
    <source>
        <dbReference type="Pfam" id="PF07980"/>
    </source>
</evidence>
<evidence type="ECO:0000256" key="2">
    <source>
        <dbReference type="ARBA" id="ARBA00006275"/>
    </source>
</evidence>
<evidence type="ECO:0000256" key="1">
    <source>
        <dbReference type="ARBA" id="ARBA00004442"/>
    </source>
</evidence>
<evidence type="ECO:0000256" key="3">
    <source>
        <dbReference type="ARBA" id="ARBA00022729"/>
    </source>
</evidence>
<comment type="similarity">
    <text evidence="2">Belongs to the SusD family.</text>
</comment>
<dbReference type="Pfam" id="PF07980">
    <property type="entry name" value="SusD_RagB"/>
    <property type="match status" value="1"/>
</dbReference>
<evidence type="ECO:0000256" key="5">
    <source>
        <dbReference type="ARBA" id="ARBA00023237"/>
    </source>
</evidence>
<keyword evidence="4" id="KW-0472">Membrane</keyword>
<dbReference type="InterPro" id="IPR011990">
    <property type="entry name" value="TPR-like_helical_dom_sf"/>
</dbReference>
<feature type="chain" id="PRO_5019410330" evidence="6">
    <location>
        <begin position="25"/>
        <end position="538"/>
    </location>
</feature>
<evidence type="ECO:0000313" key="10">
    <source>
        <dbReference type="Proteomes" id="UP000285650"/>
    </source>
</evidence>
<accession>A0A414L8T0</accession>
<dbReference type="EMBL" id="QSKV01000008">
    <property type="protein sequence ID" value="RHE91018.1"/>
    <property type="molecule type" value="Genomic_DNA"/>
</dbReference>
<organism evidence="9 10">
    <name type="scientific">Bacteroides intestinalis</name>
    <dbReference type="NCBI Taxonomy" id="329854"/>
    <lineage>
        <taxon>Bacteria</taxon>
        <taxon>Pseudomonadati</taxon>
        <taxon>Bacteroidota</taxon>
        <taxon>Bacteroidia</taxon>
        <taxon>Bacteroidales</taxon>
        <taxon>Bacteroidaceae</taxon>
        <taxon>Bacteroides</taxon>
    </lineage>
</organism>
<dbReference type="PROSITE" id="PS51257">
    <property type="entry name" value="PROKAR_LIPOPROTEIN"/>
    <property type="match status" value="1"/>
</dbReference>
<keyword evidence="5" id="KW-0998">Cell outer membrane</keyword>
<dbReference type="Pfam" id="PF14322">
    <property type="entry name" value="SusD-like_3"/>
    <property type="match status" value="1"/>
</dbReference>
<feature type="domain" description="SusD-like N-terminal" evidence="8">
    <location>
        <begin position="127"/>
        <end position="224"/>
    </location>
</feature>
<comment type="caution">
    <text evidence="9">The sequence shown here is derived from an EMBL/GenBank/DDBJ whole genome shotgun (WGS) entry which is preliminary data.</text>
</comment>
<keyword evidence="3 6" id="KW-0732">Signal</keyword>
<evidence type="ECO:0000259" key="8">
    <source>
        <dbReference type="Pfam" id="PF14322"/>
    </source>
</evidence>
<dbReference type="AlphaFoldDB" id="A0A414L8T0"/>
<feature type="domain" description="RagB/SusD" evidence="7">
    <location>
        <begin position="386"/>
        <end position="517"/>
    </location>
</feature>
<dbReference type="SUPFAM" id="SSF48452">
    <property type="entry name" value="TPR-like"/>
    <property type="match status" value="1"/>
</dbReference>
<dbReference type="InterPro" id="IPR033985">
    <property type="entry name" value="SusD-like_N"/>
</dbReference>
<reference evidence="9 10" key="1">
    <citation type="submission" date="2018-08" db="EMBL/GenBank/DDBJ databases">
        <title>A genome reference for cultivated species of the human gut microbiota.</title>
        <authorList>
            <person name="Zou Y."/>
            <person name="Xue W."/>
            <person name="Luo G."/>
        </authorList>
    </citation>
    <scope>NUCLEOTIDE SEQUENCE [LARGE SCALE GENOMIC DNA]</scope>
    <source>
        <strain evidence="9 10">AM27-17</strain>
    </source>
</reference>
<protein>
    <submittedName>
        <fullName evidence="9">RagB/SusD family nutrient uptake outer membrane protein</fullName>
    </submittedName>
</protein>
<comment type="subcellular location">
    <subcellularLocation>
        <location evidence="1">Cell outer membrane</location>
    </subcellularLocation>
</comment>
<dbReference type="InterPro" id="IPR012944">
    <property type="entry name" value="SusD_RagB_dom"/>
</dbReference>
<dbReference type="RefSeq" id="WP_118222348.1">
    <property type="nucleotide sequence ID" value="NZ_JADNIJ010000009.1"/>
</dbReference>
<dbReference type="GO" id="GO:0009279">
    <property type="term" value="C:cell outer membrane"/>
    <property type="evidence" value="ECO:0007669"/>
    <property type="project" value="UniProtKB-SubCell"/>
</dbReference>